<feature type="domain" description="Helicase ATP-binding" evidence="6">
    <location>
        <begin position="355"/>
        <end position="521"/>
    </location>
</feature>
<comment type="function">
    <text evidence="4">RNA helicase.</text>
</comment>
<dbReference type="EMBL" id="CAJMWX010001580">
    <property type="protein sequence ID" value="CAE6497220.1"/>
    <property type="molecule type" value="Genomic_DNA"/>
</dbReference>
<accession>A0A8H3CVA7</accession>
<comment type="caution">
    <text evidence="7">The sequence shown here is derived from an EMBL/GenBank/DDBJ whole genome shotgun (WGS) entry which is preliminary data.</text>
</comment>
<feature type="compositionally biased region" description="Polar residues" evidence="5">
    <location>
        <begin position="16"/>
        <end position="27"/>
    </location>
</feature>
<comment type="domain">
    <text evidence="4">The Q motif is unique to and characteristic of the DEAD box family of RNA helicases and controls ATP binding and hydrolysis.</text>
</comment>
<dbReference type="AlphaFoldDB" id="A0A8H3CVA7"/>
<sequence>MSHTEEYDPPSRRDSNNATPRSSQNKSKILEATMRNVPKLKELNYAHWKNVITNSIKNAKLWGYVDGSIVQPLEEDAADLAKYFEESGAVQNAILGSLESGAQKYIEEALDPRDAWLTLEKKYLTAEADPDSKLGAIEKQLVDLRLEEGGDMIEHIAEFCRMRSHLSGTRLALDDQASISMLYRSLPPGYRQSAVTPDGTEMKDFGALCARLSYLSQNTEPRVSVDGAPTEDYINWGVPGDIKAFGLTGDKNPLLAERAMKTCRDCLLKGHKARTPECPQYEWRKELWGMELNEQATGNSGKDFATKLPVCVNSRLSYEFSEPVKVILNFNELDLKPKLREQIGYSPSAIQQCAILPITQGRNVLALAPARNGKTTALAISILQIIDTSLPYVQALVFTSTDEDAIAFQKTVNHMGSKVSARCSSDGTRLVSLAEVNNHHIFVGEPAYLLRLVHRNIINMRNLRTVVLDDIDKLIEAKMQDRILEVYRHVPPLAQVIASSTTLSPLNAHTISTLLADPLRISVAYSEGISIRTHLYVKVPLKQKPKAFDTLFSAFGVYGVVTLGISATGFVNIGAPIINYDIPRNTEEYIRLLDQWRVAYPAQRHMVITFVDADSDEMHVIWELEQHHGIHFAELIWDGENNILS</sequence>
<comment type="catalytic activity">
    <reaction evidence="4">
        <text>ATP + H2O = ADP + phosphate + H(+)</text>
        <dbReference type="Rhea" id="RHEA:13065"/>
        <dbReference type="ChEBI" id="CHEBI:15377"/>
        <dbReference type="ChEBI" id="CHEBI:15378"/>
        <dbReference type="ChEBI" id="CHEBI:30616"/>
        <dbReference type="ChEBI" id="CHEBI:43474"/>
        <dbReference type="ChEBI" id="CHEBI:456216"/>
        <dbReference type="EC" id="3.6.4.13"/>
    </reaction>
</comment>
<dbReference type="PANTHER" id="PTHR24031">
    <property type="entry name" value="RNA HELICASE"/>
    <property type="match status" value="1"/>
</dbReference>
<keyword evidence="4" id="KW-0694">RNA-binding</keyword>
<name>A0A8H3CVA7_9AGAM</name>
<evidence type="ECO:0000256" key="3">
    <source>
        <dbReference type="ARBA" id="ARBA00022840"/>
    </source>
</evidence>
<evidence type="ECO:0000256" key="5">
    <source>
        <dbReference type="SAM" id="MobiDB-lite"/>
    </source>
</evidence>
<dbReference type="Proteomes" id="UP000663888">
    <property type="component" value="Unassembled WGS sequence"/>
</dbReference>
<evidence type="ECO:0000313" key="7">
    <source>
        <dbReference type="EMBL" id="CAE6497220.1"/>
    </source>
</evidence>
<organism evidence="7 8">
    <name type="scientific">Rhizoctonia solani</name>
    <dbReference type="NCBI Taxonomy" id="456999"/>
    <lineage>
        <taxon>Eukaryota</taxon>
        <taxon>Fungi</taxon>
        <taxon>Dikarya</taxon>
        <taxon>Basidiomycota</taxon>
        <taxon>Agaricomycotina</taxon>
        <taxon>Agaricomycetes</taxon>
        <taxon>Cantharellales</taxon>
        <taxon>Ceratobasidiaceae</taxon>
        <taxon>Rhizoctonia</taxon>
    </lineage>
</organism>
<evidence type="ECO:0000256" key="1">
    <source>
        <dbReference type="ARBA" id="ARBA00022741"/>
    </source>
</evidence>
<dbReference type="InterPro" id="IPR027417">
    <property type="entry name" value="P-loop_NTPase"/>
</dbReference>
<feature type="region of interest" description="Disordered" evidence="5">
    <location>
        <begin position="1"/>
        <end position="27"/>
    </location>
</feature>
<evidence type="ECO:0000313" key="8">
    <source>
        <dbReference type="Proteomes" id="UP000663888"/>
    </source>
</evidence>
<dbReference type="EC" id="3.6.4.13" evidence="4"/>
<evidence type="ECO:0000256" key="4">
    <source>
        <dbReference type="RuleBase" id="RU365068"/>
    </source>
</evidence>
<dbReference type="Gene3D" id="3.40.50.300">
    <property type="entry name" value="P-loop containing nucleotide triphosphate hydrolases"/>
    <property type="match status" value="1"/>
</dbReference>
<proteinExistence type="inferred from homology"/>
<keyword evidence="4" id="KW-0347">Helicase</keyword>
<dbReference type="GO" id="GO:0003723">
    <property type="term" value="F:RNA binding"/>
    <property type="evidence" value="ECO:0007669"/>
    <property type="project" value="UniProtKB-UniRule"/>
</dbReference>
<protein>
    <recommendedName>
        <fullName evidence="4">ATP-dependent RNA helicase</fullName>
        <ecNumber evidence="4">3.6.4.13</ecNumber>
    </recommendedName>
</protein>
<dbReference type="InterPro" id="IPR014001">
    <property type="entry name" value="Helicase_ATP-bd"/>
</dbReference>
<keyword evidence="2 4" id="KW-0378">Hydrolase</keyword>
<dbReference type="GO" id="GO:0005524">
    <property type="term" value="F:ATP binding"/>
    <property type="evidence" value="ECO:0007669"/>
    <property type="project" value="UniProtKB-UniRule"/>
</dbReference>
<keyword evidence="3 4" id="KW-0067">ATP-binding</keyword>
<dbReference type="Pfam" id="PF00270">
    <property type="entry name" value="DEAD"/>
    <property type="match status" value="1"/>
</dbReference>
<dbReference type="PROSITE" id="PS51192">
    <property type="entry name" value="HELICASE_ATP_BIND_1"/>
    <property type="match status" value="1"/>
</dbReference>
<dbReference type="Pfam" id="PF14223">
    <property type="entry name" value="Retrotran_gag_2"/>
    <property type="match status" value="1"/>
</dbReference>
<dbReference type="GO" id="GO:0016787">
    <property type="term" value="F:hydrolase activity"/>
    <property type="evidence" value="ECO:0007669"/>
    <property type="project" value="UniProtKB-KW"/>
</dbReference>
<dbReference type="GO" id="GO:0003724">
    <property type="term" value="F:RNA helicase activity"/>
    <property type="evidence" value="ECO:0007669"/>
    <property type="project" value="UniProtKB-EC"/>
</dbReference>
<dbReference type="InterPro" id="IPR011545">
    <property type="entry name" value="DEAD/DEAH_box_helicase_dom"/>
</dbReference>
<keyword evidence="1 4" id="KW-0547">Nucleotide-binding</keyword>
<evidence type="ECO:0000259" key="6">
    <source>
        <dbReference type="PROSITE" id="PS51192"/>
    </source>
</evidence>
<comment type="similarity">
    <text evidence="4">Belongs to the DEAD box helicase family.</text>
</comment>
<reference evidence="7" key="1">
    <citation type="submission" date="2021-01" db="EMBL/GenBank/DDBJ databases">
        <authorList>
            <person name="Kaushik A."/>
        </authorList>
    </citation>
    <scope>NUCLEOTIDE SEQUENCE</scope>
    <source>
        <strain evidence="7">AG4-R118</strain>
    </source>
</reference>
<dbReference type="SUPFAM" id="SSF52540">
    <property type="entry name" value="P-loop containing nucleoside triphosphate hydrolases"/>
    <property type="match status" value="1"/>
</dbReference>
<gene>
    <name evidence="7" type="ORF">RDB_LOCUS148321</name>
</gene>
<dbReference type="SMART" id="SM00487">
    <property type="entry name" value="DEXDc"/>
    <property type="match status" value="1"/>
</dbReference>
<feature type="compositionally biased region" description="Basic and acidic residues" evidence="5">
    <location>
        <begin position="1"/>
        <end position="15"/>
    </location>
</feature>
<evidence type="ECO:0000256" key="2">
    <source>
        <dbReference type="ARBA" id="ARBA00022801"/>
    </source>
</evidence>